<feature type="non-terminal residue" evidence="1">
    <location>
        <position position="1"/>
    </location>
</feature>
<gene>
    <name evidence="1" type="ORF">CY34DRAFT_93756</name>
</gene>
<proteinExistence type="predicted"/>
<dbReference type="HOGENOM" id="CLU_000288_138_6_1"/>
<protein>
    <submittedName>
        <fullName evidence="1">Uncharacterized protein</fullName>
    </submittedName>
</protein>
<dbReference type="EMBL" id="KN835497">
    <property type="protein sequence ID" value="KIK36811.1"/>
    <property type="molecule type" value="Genomic_DNA"/>
</dbReference>
<reference evidence="1 2" key="1">
    <citation type="submission" date="2014-04" db="EMBL/GenBank/DDBJ databases">
        <authorList>
            <consortium name="DOE Joint Genome Institute"/>
            <person name="Kuo A."/>
            <person name="Ruytinx J."/>
            <person name="Rineau F."/>
            <person name="Colpaert J."/>
            <person name="Kohler A."/>
            <person name="Nagy L.G."/>
            <person name="Floudas D."/>
            <person name="Copeland A."/>
            <person name="Barry K.W."/>
            <person name="Cichocki N."/>
            <person name="Veneault-Fourrey C."/>
            <person name="LaButti K."/>
            <person name="Lindquist E.A."/>
            <person name="Lipzen A."/>
            <person name="Lundell T."/>
            <person name="Morin E."/>
            <person name="Murat C."/>
            <person name="Sun H."/>
            <person name="Tunlid A."/>
            <person name="Henrissat B."/>
            <person name="Grigoriev I.V."/>
            <person name="Hibbett D.S."/>
            <person name="Martin F."/>
            <person name="Nordberg H.P."/>
            <person name="Cantor M.N."/>
            <person name="Hua S.X."/>
        </authorList>
    </citation>
    <scope>NUCLEOTIDE SEQUENCE [LARGE SCALE GENOMIC DNA]</scope>
    <source>
        <strain evidence="1 2">UH-Slu-Lm8-n1</strain>
    </source>
</reference>
<sequence>IQTAVSSPRHTVAVDSALKLYNQLDNLSAARFTNCRLHLPCIVHRVTEVRRRQDLAQETQFTYGLKADELNDLLITIEEALVQFSWARPTRQAFLLVRPWDCRLFELPDFAEQPAFDDDAVNLSDPGSPLDHSHDSAKQEWIDSECRSRALRLIARLRQPFSAFLLAQQRGGEYKRVASDCDIIAQIKDANSVHDLMDIGTLEIL</sequence>
<keyword evidence="2" id="KW-1185">Reference proteome</keyword>
<dbReference type="InParanoid" id="A0A0D0A5B8"/>
<reference evidence="2" key="2">
    <citation type="submission" date="2015-01" db="EMBL/GenBank/DDBJ databases">
        <title>Evolutionary Origins and Diversification of the Mycorrhizal Mutualists.</title>
        <authorList>
            <consortium name="DOE Joint Genome Institute"/>
            <consortium name="Mycorrhizal Genomics Consortium"/>
            <person name="Kohler A."/>
            <person name="Kuo A."/>
            <person name="Nagy L.G."/>
            <person name="Floudas D."/>
            <person name="Copeland A."/>
            <person name="Barry K.W."/>
            <person name="Cichocki N."/>
            <person name="Veneault-Fourrey C."/>
            <person name="LaButti K."/>
            <person name="Lindquist E.A."/>
            <person name="Lipzen A."/>
            <person name="Lundell T."/>
            <person name="Morin E."/>
            <person name="Murat C."/>
            <person name="Riley R."/>
            <person name="Ohm R."/>
            <person name="Sun H."/>
            <person name="Tunlid A."/>
            <person name="Henrissat B."/>
            <person name="Grigoriev I.V."/>
            <person name="Hibbett D.S."/>
            <person name="Martin F."/>
        </authorList>
    </citation>
    <scope>NUCLEOTIDE SEQUENCE [LARGE SCALE GENOMIC DNA]</scope>
    <source>
        <strain evidence="2">UH-Slu-Lm8-n1</strain>
    </source>
</reference>
<organism evidence="1 2">
    <name type="scientific">Suillus luteus UH-Slu-Lm8-n1</name>
    <dbReference type="NCBI Taxonomy" id="930992"/>
    <lineage>
        <taxon>Eukaryota</taxon>
        <taxon>Fungi</taxon>
        <taxon>Dikarya</taxon>
        <taxon>Basidiomycota</taxon>
        <taxon>Agaricomycotina</taxon>
        <taxon>Agaricomycetes</taxon>
        <taxon>Agaricomycetidae</taxon>
        <taxon>Boletales</taxon>
        <taxon>Suillineae</taxon>
        <taxon>Suillaceae</taxon>
        <taxon>Suillus</taxon>
    </lineage>
</organism>
<dbReference type="Proteomes" id="UP000054485">
    <property type="component" value="Unassembled WGS sequence"/>
</dbReference>
<name>A0A0D0A5B8_9AGAM</name>
<evidence type="ECO:0000313" key="1">
    <source>
        <dbReference type="EMBL" id="KIK36811.1"/>
    </source>
</evidence>
<evidence type="ECO:0000313" key="2">
    <source>
        <dbReference type="Proteomes" id="UP000054485"/>
    </source>
</evidence>
<accession>A0A0D0A5B8</accession>
<dbReference type="OrthoDB" id="2675215at2759"/>
<dbReference type="AlphaFoldDB" id="A0A0D0A5B8"/>